<dbReference type="Gene3D" id="2.170.130.30">
    <property type="match status" value="1"/>
</dbReference>
<evidence type="ECO:0000259" key="1">
    <source>
        <dbReference type="Pfam" id="PF14478"/>
    </source>
</evidence>
<gene>
    <name evidence="2" type="ORF">HA237_06360</name>
</gene>
<dbReference type="EMBL" id="DUFG01000032">
    <property type="protein sequence ID" value="HIH08955.1"/>
    <property type="molecule type" value="Genomic_DNA"/>
</dbReference>
<name>A0A7J4IXI2_9ARCH</name>
<evidence type="ECO:0000313" key="2">
    <source>
        <dbReference type="EMBL" id="HIH08955.1"/>
    </source>
</evidence>
<comment type="caution">
    <text evidence="2">The sequence shown here is derived from an EMBL/GenBank/DDBJ whole genome shotgun (WGS) entry which is preliminary data.</text>
</comment>
<protein>
    <submittedName>
        <fullName evidence="2">DUF4430 domain-containing protein</fullName>
    </submittedName>
</protein>
<dbReference type="PROSITE" id="PS51257">
    <property type="entry name" value="PROKAR_LIPOPROTEIN"/>
    <property type="match status" value="1"/>
</dbReference>
<evidence type="ECO:0000313" key="3">
    <source>
        <dbReference type="Proteomes" id="UP000577419"/>
    </source>
</evidence>
<dbReference type="InterPro" id="IPR027954">
    <property type="entry name" value="Transcobalamin-like_C"/>
</dbReference>
<dbReference type="AlphaFoldDB" id="A0A7J4IXI2"/>
<reference evidence="3" key="1">
    <citation type="journal article" date="2020" name="bioRxiv">
        <title>A rank-normalized archaeal taxonomy based on genome phylogeny resolves widespread incomplete and uneven classifications.</title>
        <authorList>
            <person name="Rinke C."/>
            <person name="Chuvochina M."/>
            <person name="Mussig A.J."/>
            <person name="Chaumeil P.-A."/>
            <person name="Waite D.W."/>
            <person name="Whitman W.B."/>
            <person name="Parks D.H."/>
            <person name="Hugenholtz P."/>
        </authorList>
    </citation>
    <scope>NUCLEOTIDE SEQUENCE [LARGE SCALE GENOMIC DNA]</scope>
</reference>
<sequence length="146" mass="16098">MKFYKFLVLLVLAFILVSGCTQIKPTDGRQEPVYTEGTLPQTADVKTITVKVVDGANVLVEQPIELPNDSSVSALDVTVLVAGAEVQQYEFGVFVTSVAGKAADTEHYWALYINGEYASKGADQYPITEVNSIEWRYEAVEEFPLE</sequence>
<accession>A0A7J4IXI2</accession>
<dbReference type="Proteomes" id="UP000577419">
    <property type="component" value="Unassembled WGS sequence"/>
</dbReference>
<dbReference type="Pfam" id="PF14478">
    <property type="entry name" value="DUF4430"/>
    <property type="match status" value="1"/>
</dbReference>
<proteinExistence type="predicted"/>
<organism evidence="2 3">
    <name type="scientific">Candidatus Iainarchaeum sp</name>
    <dbReference type="NCBI Taxonomy" id="3101447"/>
    <lineage>
        <taxon>Archaea</taxon>
        <taxon>Candidatus Iainarchaeota</taxon>
        <taxon>Candidatus Iainarchaeia</taxon>
        <taxon>Candidatus Iainarchaeales</taxon>
        <taxon>Candidatus Iainarchaeaceae</taxon>
        <taxon>Candidatus Iainarchaeum</taxon>
    </lineage>
</organism>
<feature type="domain" description="Transcobalamin-like C-terminal" evidence="1">
    <location>
        <begin position="81"/>
        <end position="138"/>
    </location>
</feature>